<comment type="caution">
    <text evidence="1">The sequence shown here is derived from an EMBL/GenBank/DDBJ whole genome shotgun (WGS) entry which is preliminary data.</text>
</comment>
<sequence>MQATVSTVPNRGTLHTVLHEDGRRVAATVPTAPNGSVFVGPLAGLADRLSNLATGVNVGNGQYLPAARAEALRQGVINLGVDGAFRAVAGVGQKERRDIASAKATAMEVPPATPATAAMAARTLVLWDRADIGGKANMLNTLPVDGLGALIASGAYREDGIPAELQQVAADRYMALNHVRRVGLQADHTLVADHNDPLATGPNVEAATNAARAAVKTLNARSETVESVSDALRSIISMVGLATDLSDQKAYQLLSTGSIA</sequence>
<dbReference type="EMBL" id="VKHP01000209">
    <property type="protein sequence ID" value="NEV00994.1"/>
    <property type="molecule type" value="Genomic_DNA"/>
</dbReference>
<protein>
    <submittedName>
        <fullName evidence="1">Uncharacterized protein</fullName>
    </submittedName>
</protein>
<keyword evidence="2" id="KW-1185">Reference proteome</keyword>
<evidence type="ECO:0000313" key="2">
    <source>
        <dbReference type="Proteomes" id="UP000468531"/>
    </source>
</evidence>
<accession>A0A6P1BS14</accession>
<gene>
    <name evidence="1" type="ORF">FNJ47_35655</name>
</gene>
<evidence type="ECO:0000313" key="1">
    <source>
        <dbReference type="EMBL" id="NEV00994.1"/>
    </source>
</evidence>
<dbReference type="AlphaFoldDB" id="A0A6P1BS14"/>
<organism evidence="1 2">
    <name type="scientific">Bradyrhizobium uaiense</name>
    <dbReference type="NCBI Taxonomy" id="2594946"/>
    <lineage>
        <taxon>Bacteria</taxon>
        <taxon>Pseudomonadati</taxon>
        <taxon>Pseudomonadota</taxon>
        <taxon>Alphaproteobacteria</taxon>
        <taxon>Hyphomicrobiales</taxon>
        <taxon>Nitrobacteraceae</taxon>
        <taxon>Bradyrhizobium</taxon>
    </lineage>
</organism>
<reference evidence="1 2" key="1">
    <citation type="journal article" date="2020" name="Arch. Microbiol.">
        <title>Bradyrhizobium uaiense sp. nov., a new highly efficient cowpea symbiont.</title>
        <authorList>
            <person name="Cabral Michel D."/>
            <person name="Azarias Guimaraes A."/>
            <person name="Martins da Costa E."/>
            <person name="Soares de Carvalho T."/>
            <person name="Balsanelli E."/>
            <person name="Willems A."/>
            <person name="Maltempi de Souza E."/>
            <person name="de Souza Moreira F.M."/>
        </authorList>
    </citation>
    <scope>NUCLEOTIDE SEQUENCE [LARGE SCALE GENOMIC DNA]</scope>
    <source>
        <strain evidence="1 2">UFLA 03-164</strain>
    </source>
</reference>
<dbReference type="RefSeq" id="WP_163160531.1">
    <property type="nucleotide sequence ID" value="NZ_VKHP01000209.1"/>
</dbReference>
<name>A0A6P1BS14_9BRAD</name>
<proteinExistence type="predicted"/>
<dbReference type="Proteomes" id="UP000468531">
    <property type="component" value="Unassembled WGS sequence"/>
</dbReference>